<proteinExistence type="predicted"/>
<dbReference type="AlphaFoldDB" id="A0A392W4D2"/>
<organism evidence="2 3">
    <name type="scientific">Trifolium medium</name>
    <dbReference type="NCBI Taxonomy" id="97028"/>
    <lineage>
        <taxon>Eukaryota</taxon>
        <taxon>Viridiplantae</taxon>
        <taxon>Streptophyta</taxon>
        <taxon>Embryophyta</taxon>
        <taxon>Tracheophyta</taxon>
        <taxon>Spermatophyta</taxon>
        <taxon>Magnoliopsida</taxon>
        <taxon>eudicotyledons</taxon>
        <taxon>Gunneridae</taxon>
        <taxon>Pentapetalae</taxon>
        <taxon>rosids</taxon>
        <taxon>fabids</taxon>
        <taxon>Fabales</taxon>
        <taxon>Fabaceae</taxon>
        <taxon>Papilionoideae</taxon>
        <taxon>50 kb inversion clade</taxon>
        <taxon>NPAAA clade</taxon>
        <taxon>Hologalegina</taxon>
        <taxon>IRL clade</taxon>
        <taxon>Trifolieae</taxon>
        <taxon>Trifolium</taxon>
    </lineage>
</organism>
<reference evidence="2 3" key="1">
    <citation type="journal article" date="2018" name="Front. Plant Sci.">
        <title>Red Clover (Trifolium pratense) and Zigzag Clover (T. medium) - A Picture of Genomic Similarities and Differences.</title>
        <authorList>
            <person name="Dluhosova J."/>
            <person name="Istvanek J."/>
            <person name="Nedelnik J."/>
            <person name="Repkova J."/>
        </authorList>
    </citation>
    <scope>NUCLEOTIDE SEQUENCE [LARGE SCALE GENOMIC DNA]</scope>
    <source>
        <strain evidence="3">cv. 10/8</strain>
        <tissue evidence="2">Leaf</tissue>
    </source>
</reference>
<evidence type="ECO:0000313" key="2">
    <source>
        <dbReference type="EMBL" id="MCI93775.1"/>
    </source>
</evidence>
<dbReference type="EMBL" id="LXQA011338333">
    <property type="protein sequence ID" value="MCI93775.1"/>
    <property type="molecule type" value="Genomic_DNA"/>
</dbReference>
<accession>A0A392W4D2</accession>
<sequence length="44" mass="4871">APGGQNQKYGRRSQEDHGRPGTSMKCKRALEDLQTKTLEAAQDL</sequence>
<evidence type="ECO:0000313" key="3">
    <source>
        <dbReference type="Proteomes" id="UP000265520"/>
    </source>
</evidence>
<comment type="caution">
    <text evidence="2">The sequence shown here is derived from an EMBL/GenBank/DDBJ whole genome shotgun (WGS) entry which is preliminary data.</text>
</comment>
<keyword evidence="3" id="KW-1185">Reference proteome</keyword>
<feature type="region of interest" description="Disordered" evidence="1">
    <location>
        <begin position="1"/>
        <end position="28"/>
    </location>
</feature>
<dbReference type="Proteomes" id="UP000265520">
    <property type="component" value="Unassembled WGS sequence"/>
</dbReference>
<feature type="non-terminal residue" evidence="2">
    <location>
        <position position="1"/>
    </location>
</feature>
<evidence type="ECO:0000256" key="1">
    <source>
        <dbReference type="SAM" id="MobiDB-lite"/>
    </source>
</evidence>
<name>A0A392W4D2_9FABA</name>
<protein>
    <submittedName>
        <fullName evidence="2">Uncharacterized protein</fullName>
    </submittedName>
</protein>